<dbReference type="OMA" id="CSVYFMP"/>
<dbReference type="GO" id="GO:0005634">
    <property type="term" value="C:nucleus"/>
    <property type="evidence" value="ECO:0007669"/>
    <property type="project" value="TreeGrafter"/>
</dbReference>
<dbReference type="InterPro" id="IPR007696">
    <property type="entry name" value="DNA_mismatch_repair_MutS_core"/>
</dbReference>
<dbReference type="InterPro" id="IPR027417">
    <property type="entry name" value="P-loop_NTPase"/>
</dbReference>
<reference evidence="7 8" key="1">
    <citation type="submission" date="2012-04" db="EMBL/GenBank/DDBJ databases">
        <title>The Genome Sequence of Saprolegnia declina VS20.</title>
        <authorList>
            <consortium name="The Broad Institute Genome Sequencing Platform"/>
            <person name="Russ C."/>
            <person name="Nusbaum C."/>
            <person name="Tyler B."/>
            <person name="van West P."/>
            <person name="Dieguez-Uribeondo J."/>
            <person name="de Bruijn I."/>
            <person name="Tripathy S."/>
            <person name="Jiang R."/>
            <person name="Young S.K."/>
            <person name="Zeng Q."/>
            <person name="Gargeya S."/>
            <person name="Fitzgerald M."/>
            <person name="Haas B."/>
            <person name="Abouelleil A."/>
            <person name="Alvarado L."/>
            <person name="Arachchi H.M."/>
            <person name="Berlin A."/>
            <person name="Chapman S.B."/>
            <person name="Goldberg J."/>
            <person name="Griggs A."/>
            <person name="Gujja S."/>
            <person name="Hansen M."/>
            <person name="Howarth C."/>
            <person name="Imamovic A."/>
            <person name="Larimer J."/>
            <person name="McCowen C."/>
            <person name="Montmayeur A."/>
            <person name="Murphy C."/>
            <person name="Neiman D."/>
            <person name="Pearson M."/>
            <person name="Priest M."/>
            <person name="Roberts A."/>
            <person name="Saif S."/>
            <person name="Shea T."/>
            <person name="Sisk P."/>
            <person name="Sykes S."/>
            <person name="Wortman J."/>
            <person name="Nusbaum C."/>
            <person name="Birren B."/>
        </authorList>
    </citation>
    <scope>NUCLEOTIDE SEQUENCE [LARGE SCALE GENOMIC DNA]</scope>
    <source>
        <strain evidence="7 8">VS20</strain>
    </source>
</reference>
<gene>
    <name evidence="7" type="ORF">SDRG_01874</name>
</gene>
<dbReference type="RefSeq" id="XP_008605649.1">
    <property type="nucleotide sequence ID" value="XM_008607427.1"/>
</dbReference>
<organism evidence="7 8">
    <name type="scientific">Saprolegnia diclina (strain VS20)</name>
    <dbReference type="NCBI Taxonomy" id="1156394"/>
    <lineage>
        <taxon>Eukaryota</taxon>
        <taxon>Sar</taxon>
        <taxon>Stramenopiles</taxon>
        <taxon>Oomycota</taxon>
        <taxon>Saprolegniomycetes</taxon>
        <taxon>Saprolegniales</taxon>
        <taxon>Saprolegniaceae</taxon>
        <taxon>Saprolegnia</taxon>
    </lineage>
</organism>
<evidence type="ECO:0000256" key="5">
    <source>
        <dbReference type="SAM" id="MobiDB-lite"/>
    </source>
</evidence>
<evidence type="ECO:0000256" key="1">
    <source>
        <dbReference type="ARBA" id="ARBA00006271"/>
    </source>
</evidence>
<dbReference type="SUPFAM" id="SSF52540">
    <property type="entry name" value="P-loop containing nucleoside triphosphate hydrolases"/>
    <property type="match status" value="1"/>
</dbReference>
<keyword evidence="4" id="KW-0238">DNA-binding</keyword>
<proteinExistence type="inferred from homology"/>
<dbReference type="PANTHER" id="PTHR11361:SF20">
    <property type="entry name" value="MUTS PROTEIN HOMOLOG 5"/>
    <property type="match status" value="1"/>
</dbReference>
<dbReference type="GO" id="GO:0140664">
    <property type="term" value="F:ATP-dependent DNA damage sensor activity"/>
    <property type="evidence" value="ECO:0007669"/>
    <property type="project" value="InterPro"/>
</dbReference>
<dbReference type="PANTHER" id="PTHR11361">
    <property type="entry name" value="DNA MISMATCH REPAIR PROTEIN MUTS FAMILY MEMBER"/>
    <property type="match status" value="1"/>
</dbReference>
<dbReference type="Proteomes" id="UP000030762">
    <property type="component" value="Unassembled WGS sequence"/>
</dbReference>
<dbReference type="InterPro" id="IPR036187">
    <property type="entry name" value="DNA_mismatch_repair_MutS_sf"/>
</dbReference>
<accession>T0R374</accession>
<evidence type="ECO:0000256" key="3">
    <source>
        <dbReference type="ARBA" id="ARBA00022840"/>
    </source>
</evidence>
<keyword evidence="2" id="KW-0547">Nucleotide-binding</keyword>
<dbReference type="Gene3D" id="1.10.1420.10">
    <property type="match status" value="1"/>
</dbReference>
<evidence type="ECO:0000259" key="6">
    <source>
        <dbReference type="PROSITE" id="PS00486"/>
    </source>
</evidence>
<dbReference type="eggNOG" id="KOG0221">
    <property type="taxonomic scope" value="Eukaryota"/>
</dbReference>
<dbReference type="OrthoDB" id="29596at2759"/>
<comment type="similarity">
    <text evidence="1">Belongs to the DNA mismatch repair MutS family.</text>
</comment>
<dbReference type="SMART" id="SM00534">
    <property type="entry name" value="MUTSac"/>
    <property type="match status" value="1"/>
</dbReference>
<dbReference type="SUPFAM" id="SSF48334">
    <property type="entry name" value="DNA repair protein MutS, domain III"/>
    <property type="match status" value="1"/>
</dbReference>
<dbReference type="PIRSF" id="PIRSF037677">
    <property type="entry name" value="DNA_mis_repair_Msh6"/>
    <property type="match status" value="1"/>
</dbReference>
<dbReference type="STRING" id="1156394.T0R374"/>
<dbReference type="InterPro" id="IPR000432">
    <property type="entry name" value="DNA_mismatch_repair_MutS_C"/>
</dbReference>
<feature type="domain" description="DNA mismatch repair proteins mutS family" evidence="6">
    <location>
        <begin position="690"/>
        <end position="706"/>
    </location>
</feature>
<dbReference type="InterPro" id="IPR017261">
    <property type="entry name" value="DNA_mismatch_repair_MutS/MSH"/>
</dbReference>
<feature type="region of interest" description="Disordered" evidence="5">
    <location>
        <begin position="1"/>
        <end position="60"/>
    </location>
</feature>
<protein>
    <recommendedName>
        <fullName evidence="6">DNA mismatch repair proteins mutS family domain-containing protein</fullName>
    </recommendedName>
</protein>
<dbReference type="GO" id="GO:0030983">
    <property type="term" value="F:mismatched DNA binding"/>
    <property type="evidence" value="ECO:0007669"/>
    <property type="project" value="InterPro"/>
</dbReference>
<sequence>MNSTRKTTRARKTETSKGTKRKKGPSHPADDDASGSSDDDVDPNNELEHETQGENGLDEEPREVFMALFIEKGKLGVAVYDAMSTKLKTAQIPITNSDLSLTLEMLKTQMEPRAIVVSHRNFAKFDIDFLKSDEYTEVCHRKPSDFGYAKACKSIANLRIGTDWEHYGRDLSETTEHDLFHCDWKALTTMTARREVFKYLGSFFDFDSLEMIRAVGALLIFLSAENIVNQLETTTTISILAVEKASLDGVMLIDAIALKSLQIFNEEYHPSQLRAWEKSKEGFSIFSLLDHTMTKCGKAMLRQWMLKPLTDIDAIEARQDAIQFFLASSRNDLVNSLLVKLKAFKDVARSLLHMKQMRSSVQDWTVFYQSLNNFLGMRKEVTKLPRDILDSIRLLERIASLESLEQVSNMLGNVIDFEASKDEAYCVIREGISEELDQAREKFGEIDNVLLDMSNVLANAYPEMRGIAVQYIPRIGYAICCPQSCQVPRSFEFQFEDGLQRFYKDVRCCKLDESYGDIHGQILDLQQGLLLELYDELMEHEVTFYDMIDVASELDCFLSLARAAREFNFTRPVMCEDITFVAKTARHPLQELTVESYIPNDVSLDTATGLIHVLTGENGSGKSVYLKMVGVLQYMAQLGSFIPVSEARIGIVTKLFTRIQSFETVLLSHSSFTIDCNQIATMLRHCDERSLLLIDEFGKGTSAIDGVCLLAAVLKDLKDTVLRHGGPKILMTTHFLEIFQEPYLRDHLEFREVHQIECKDQARIIEETSTIACFVMSSVPINVASKGNVPTAALFEVVPGIATSSNAFRCATVAGVNERVLTRAHDILDCRRSKTPIAPLADTNNRDEAFEVLTMLFVNESNWLNASSSSLHALLDQARSISLD</sequence>
<dbReference type="AlphaFoldDB" id="T0R374"/>
<feature type="compositionally biased region" description="Basic residues" evidence="5">
    <location>
        <begin position="1"/>
        <end position="10"/>
    </location>
</feature>
<evidence type="ECO:0000256" key="4">
    <source>
        <dbReference type="ARBA" id="ARBA00023125"/>
    </source>
</evidence>
<keyword evidence="3" id="KW-0067">ATP-binding</keyword>
<evidence type="ECO:0000313" key="8">
    <source>
        <dbReference type="Proteomes" id="UP000030762"/>
    </source>
</evidence>
<dbReference type="SMART" id="SM00533">
    <property type="entry name" value="MUTSd"/>
    <property type="match status" value="1"/>
</dbReference>
<feature type="compositionally biased region" description="Acidic residues" evidence="5">
    <location>
        <begin position="31"/>
        <end position="45"/>
    </location>
</feature>
<dbReference type="Pfam" id="PF00488">
    <property type="entry name" value="MutS_V"/>
    <property type="match status" value="1"/>
</dbReference>
<dbReference type="InParanoid" id="T0R374"/>
<name>T0R374_SAPDV</name>
<dbReference type="GO" id="GO:0005524">
    <property type="term" value="F:ATP binding"/>
    <property type="evidence" value="ECO:0007669"/>
    <property type="project" value="UniProtKB-KW"/>
</dbReference>
<dbReference type="PROSITE" id="PS00486">
    <property type="entry name" value="DNA_MISMATCH_REPAIR_2"/>
    <property type="match status" value="1"/>
</dbReference>
<keyword evidence="8" id="KW-1185">Reference proteome</keyword>
<dbReference type="Pfam" id="PF05192">
    <property type="entry name" value="MutS_III"/>
    <property type="match status" value="1"/>
</dbReference>
<dbReference type="VEuPathDB" id="FungiDB:SDRG_01874"/>
<dbReference type="Gene3D" id="3.40.50.300">
    <property type="entry name" value="P-loop containing nucleotide triphosphate hydrolases"/>
    <property type="match status" value="1"/>
</dbReference>
<dbReference type="GeneID" id="19942601"/>
<dbReference type="GO" id="GO:0051026">
    <property type="term" value="P:chiasma assembly"/>
    <property type="evidence" value="ECO:0007669"/>
    <property type="project" value="TreeGrafter"/>
</dbReference>
<evidence type="ECO:0000313" key="7">
    <source>
        <dbReference type="EMBL" id="EQC40805.1"/>
    </source>
</evidence>
<dbReference type="InterPro" id="IPR045076">
    <property type="entry name" value="MutS"/>
</dbReference>
<evidence type="ECO:0000256" key="2">
    <source>
        <dbReference type="ARBA" id="ARBA00022741"/>
    </source>
</evidence>
<dbReference type="GO" id="GO:0006298">
    <property type="term" value="P:mismatch repair"/>
    <property type="evidence" value="ECO:0007669"/>
    <property type="project" value="InterPro"/>
</dbReference>
<dbReference type="EMBL" id="JH767135">
    <property type="protein sequence ID" value="EQC40805.1"/>
    <property type="molecule type" value="Genomic_DNA"/>
</dbReference>